<dbReference type="AlphaFoldDB" id="A0A430ASG5"/>
<dbReference type="Gene3D" id="3.40.630.190">
    <property type="entry name" value="LCP protein"/>
    <property type="match status" value="1"/>
</dbReference>
<proteinExistence type="inferred from homology"/>
<evidence type="ECO:0000259" key="14">
    <source>
        <dbReference type="Pfam" id="PF03816"/>
    </source>
</evidence>
<evidence type="ECO:0000256" key="2">
    <source>
        <dbReference type="ARBA" id="ARBA00006068"/>
    </source>
</evidence>
<evidence type="ECO:0000256" key="11">
    <source>
        <dbReference type="ARBA" id="ARBA00040752"/>
    </source>
</evidence>
<feature type="region of interest" description="Disordered" evidence="12">
    <location>
        <begin position="1"/>
        <end position="39"/>
    </location>
</feature>
<dbReference type="InterPro" id="IPR004474">
    <property type="entry name" value="LytR_CpsA_psr"/>
</dbReference>
<protein>
    <recommendedName>
        <fullName evidence="11">Regulatory protein MsrR</fullName>
    </recommendedName>
</protein>
<evidence type="ECO:0000256" key="5">
    <source>
        <dbReference type="ARBA" id="ARBA00022968"/>
    </source>
</evidence>
<evidence type="ECO:0000313" key="15">
    <source>
        <dbReference type="EMBL" id="RSU11005.1"/>
    </source>
</evidence>
<keyword evidence="6 13" id="KW-1133">Transmembrane helix</keyword>
<evidence type="ECO:0000256" key="7">
    <source>
        <dbReference type="ARBA" id="ARBA00023015"/>
    </source>
</evidence>
<evidence type="ECO:0000256" key="4">
    <source>
        <dbReference type="ARBA" id="ARBA00022692"/>
    </source>
</evidence>
<dbReference type="NCBIfam" id="TIGR00350">
    <property type="entry name" value="lytR_cpsA_psr"/>
    <property type="match status" value="1"/>
</dbReference>
<evidence type="ECO:0000256" key="3">
    <source>
        <dbReference type="ARBA" id="ARBA00022475"/>
    </source>
</evidence>
<keyword evidence="8 13" id="KW-0472">Membrane</keyword>
<dbReference type="Pfam" id="PF03816">
    <property type="entry name" value="LytR_cpsA_psr"/>
    <property type="match status" value="1"/>
</dbReference>
<evidence type="ECO:0000256" key="1">
    <source>
        <dbReference type="ARBA" id="ARBA00004401"/>
    </source>
</evidence>
<keyword evidence="4 13" id="KW-0812">Transmembrane</keyword>
<evidence type="ECO:0000256" key="12">
    <source>
        <dbReference type="SAM" id="MobiDB-lite"/>
    </source>
</evidence>
<keyword evidence="16" id="KW-1185">Reference proteome</keyword>
<evidence type="ECO:0000256" key="10">
    <source>
        <dbReference type="ARBA" id="ARBA00037178"/>
    </source>
</evidence>
<dbReference type="RefSeq" id="WP_126809330.1">
    <property type="nucleotide sequence ID" value="NZ_NGKA01000012.1"/>
</dbReference>
<keyword evidence="7" id="KW-0805">Transcription regulation</keyword>
<reference evidence="15 16" key="1">
    <citation type="submission" date="2017-05" db="EMBL/GenBank/DDBJ databases">
        <title>Vagococcus spp. assemblies.</title>
        <authorList>
            <person name="Gulvik C.A."/>
        </authorList>
    </citation>
    <scope>NUCLEOTIDE SEQUENCE [LARGE SCALE GENOMIC DNA]</scope>
    <source>
        <strain evidence="15 16">CCUG 51432</strain>
    </source>
</reference>
<comment type="caution">
    <text evidence="15">The sequence shown here is derived from an EMBL/GenBank/DDBJ whole genome shotgun (WGS) entry which is preliminary data.</text>
</comment>
<comment type="similarity">
    <text evidence="2">Belongs to the LytR/CpsA/Psr (LCP) family.</text>
</comment>
<keyword evidence="3" id="KW-1003">Cell membrane</keyword>
<gene>
    <name evidence="15" type="ORF">CBF29_08565</name>
</gene>
<comment type="function">
    <text evidence="10">Involved in SarA attenuation. Affects resistance to oxacillin and teicoplanin, as well as the synthesis of virulence factors.</text>
</comment>
<dbReference type="EMBL" id="NGKA01000012">
    <property type="protein sequence ID" value="RSU11005.1"/>
    <property type="molecule type" value="Genomic_DNA"/>
</dbReference>
<evidence type="ECO:0000313" key="16">
    <source>
        <dbReference type="Proteomes" id="UP000287605"/>
    </source>
</evidence>
<keyword evidence="9" id="KW-0804">Transcription</keyword>
<evidence type="ECO:0000256" key="9">
    <source>
        <dbReference type="ARBA" id="ARBA00023163"/>
    </source>
</evidence>
<evidence type="ECO:0000256" key="6">
    <source>
        <dbReference type="ARBA" id="ARBA00022989"/>
    </source>
</evidence>
<dbReference type="Proteomes" id="UP000287605">
    <property type="component" value="Unassembled WGS sequence"/>
</dbReference>
<feature type="compositionally biased region" description="Basic and acidic residues" evidence="12">
    <location>
        <begin position="1"/>
        <end position="21"/>
    </location>
</feature>
<keyword evidence="5" id="KW-0735">Signal-anchor</keyword>
<comment type="subcellular location">
    <subcellularLocation>
        <location evidence="1">Cell membrane</location>
        <topology evidence="1">Single-pass type II membrane protein</topology>
    </subcellularLocation>
</comment>
<name>A0A430ASG5_9ENTE</name>
<dbReference type="GO" id="GO:0005886">
    <property type="term" value="C:plasma membrane"/>
    <property type="evidence" value="ECO:0007669"/>
    <property type="project" value="UniProtKB-SubCell"/>
</dbReference>
<evidence type="ECO:0000256" key="8">
    <source>
        <dbReference type="ARBA" id="ARBA00023136"/>
    </source>
</evidence>
<dbReference type="OrthoDB" id="9782542at2"/>
<feature type="domain" description="Cell envelope-related transcriptional attenuator" evidence="14">
    <location>
        <begin position="112"/>
        <end position="253"/>
    </location>
</feature>
<evidence type="ECO:0000256" key="13">
    <source>
        <dbReference type="SAM" id="Phobius"/>
    </source>
</evidence>
<feature type="transmembrane region" description="Helical" evidence="13">
    <location>
        <begin position="42"/>
        <end position="63"/>
    </location>
</feature>
<accession>A0A430ASG5</accession>
<organism evidence="15 16">
    <name type="scientific">Vagococcus elongatus</name>
    <dbReference type="NCBI Taxonomy" id="180344"/>
    <lineage>
        <taxon>Bacteria</taxon>
        <taxon>Bacillati</taxon>
        <taxon>Bacillota</taxon>
        <taxon>Bacilli</taxon>
        <taxon>Lactobacillales</taxon>
        <taxon>Enterococcaceae</taxon>
        <taxon>Vagococcus</taxon>
    </lineage>
</organism>
<dbReference type="PANTHER" id="PTHR33392">
    <property type="entry name" value="POLYISOPRENYL-TEICHOIC ACID--PEPTIDOGLYCAN TEICHOIC ACID TRANSFERASE TAGU"/>
    <property type="match status" value="1"/>
</dbReference>
<dbReference type="InterPro" id="IPR050922">
    <property type="entry name" value="LytR/CpsA/Psr_CW_biosynth"/>
</dbReference>
<dbReference type="PANTHER" id="PTHR33392:SF8">
    <property type="entry name" value="REGULATORY PROTEIN MSRR"/>
    <property type="match status" value="1"/>
</dbReference>
<sequence>MSRMERYHGSQEKQPEKYIKEKKVKKSPPSPPKAPKKRNGSIVQTLAKFLLLLVICAAAFTLYEYRKGYREAKDDTSVHQQEIDGFQGEKSQDGGLNVLILGSDSRGEDMGRADSIMVAHYSKRSKTPQIISFMRDSFVEIPGVGWNKINAAYAYGGPELVRQTIQNNFGLSIEYYAVISFDSFPKIIDTLSPSGIEMNVEKDLELDGVTLAAGPQKLNGAETLIYARFRKDEEGDFGRVRRQQQVMNELVSQGLSFKNLLNLPKTVGKVQGYTSTNIPARIYPGILKDFAFKRTQPLEKMSIPIADSWSFGNYAEAGSVLEIDLSMNQQAIAGFLK</sequence>